<evidence type="ECO:0000256" key="4">
    <source>
        <dbReference type="ARBA" id="ARBA00022679"/>
    </source>
</evidence>
<evidence type="ECO:0000256" key="5">
    <source>
        <dbReference type="ARBA" id="ARBA00022741"/>
    </source>
</evidence>
<dbReference type="Proteomes" id="UP000438182">
    <property type="component" value="Unassembled WGS sequence"/>
</dbReference>
<keyword evidence="6" id="KW-0418">Kinase</keyword>
<evidence type="ECO:0000256" key="1">
    <source>
        <dbReference type="ARBA" id="ARBA00000085"/>
    </source>
</evidence>
<feature type="transmembrane region" description="Helical" evidence="9">
    <location>
        <begin position="93"/>
        <end position="113"/>
    </location>
</feature>
<protein>
    <recommendedName>
        <fullName evidence="2">histidine kinase</fullName>
        <ecNumber evidence="2">2.7.13.3</ecNumber>
    </recommendedName>
</protein>
<dbReference type="InterPro" id="IPR003594">
    <property type="entry name" value="HATPase_dom"/>
</dbReference>
<evidence type="ECO:0000256" key="7">
    <source>
        <dbReference type="ARBA" id="ARBA00022840"/>
    </source>
</evidence>
<dbReference type="PANTHER" id="PTHR24421">
    <property type="entry name" value="NITRATE/NITRITE SENSOR PROTEIN NARX-RELATED"/>
    <property type="match status" value="1"/>
</dbReference>
<dbReference type="RefSeq" id="WP_160424051.1">
    <property type="nucleotide sequence ID" value="NZ_WSTA01000030.1"/>
</dbReference>
<dbReference type="Pfam" id="PF07730">
    <property type="entry name" value="HisKA_3"/>
    <property type="match status" value="1"/>
</dbReference>
<evidence type="ECO:0000313" key="13">
    <source>
        <dbReference type="Proteomes" id="UP000438182"/>
    </source>
</evidence>
<keyword evidence="8" id="KW-0902">Two-component regulatory system</keyword>
<dbReference type="CDD" id="cd16917">
    <property type="entry name" value="HATPase_UhpB-NarQ-NarX-like"/>
    <property type="match status" value="1"/>
</dbReference>
<dbReference type="EC" id="2.7.13.3" evidence="2"/>
<comment type="catalytic activity">
    <reaction evidence="1">
        <text>ATP + protein L-histidine = ADP + protein N-phospho-L-histidine.</text>
        <dbReference type="EC" id="2.7.13.3"/>
    </reaction>
</comment>
<keyword evidence="5" id="KW-0547">Nucleotide-binding</keyword>
<feature type="domain" description="Histidine kinase/HSP90-like ATPase" evidence="10">
    <location>
        <begin position="272"/>
        <end position="359"/>
    </location>
</feature>
<dbReference type="Gene3D" id="3.30.565.10">
    <property type="entry name" value="Histidine kinase-like ATPase, C-terminal domain"/>
    <property type="match status" value="1"/>
</dbReference>
<accession>A0A6I4P520</accession>
<dbReference type="EMBL" id="WSTA01000030">
    <property type="protein sequence ID" value="MWB98587.1"/>
    <property type="molecule type" value="Genomic_DNA"/>
</dbReference>
<dbReference type="GO" id="GO:0005524">
    <property type="term" value="F:ATP binding"/>
    <property type="evidence" value="ECO:0007669"/>
    <property type="project" value="UniProtKB-KW"/>
</dbReference>
<evidence type="ECO:0000256" key="3">
    <source>
        <dbReference type="ARBA" id="ARBA00022553"/>
    </source>
</evidence>
<dbReference type="PANTHER" id="PTHR24421:SF10">
    <property type="entry name" value="NITRATE_NITRITE SENSOR PROTEIN NARQ"/>
    <property type="match status" value="1"/>
</dbReference>
<evidence type="ECO:0000256" key="8">
    <source>
        <dbReference type="ARBA" id="ARBA00023012"/>
    </source>
</evidence>
<dbReference type="GO" id="GO:0000155">
    <property type="term" value="F:phosphorelay sensor kinase activity"/>
    <property type="evidence" value="ECO:0007669"/>
    <property type="project" value="InterPro"/>
</dbReference>
<evidence type="ECO:0000259" key="11">
    <source>
        <dbReference type="Pfam" id="PF07730"/>
    </source>
</evidence>
<keyword evidence="13" id="KW-1185">Reference proteome</keyword>
<dbReference type="SUPFAM" id="SSF55874">
    <property type="entry name" value="ATPase domain of HSP90 chaperone/DNA topoisomerase II/histidine kinase"/>
    <property type="match status" value="1"/>
</dbReference>
<evidence type="ECO:0000259" key="10">
    <source>
        <dbReference type="Pfam" id="PF02518"/>
    </source>
</evidence>
<keyword evidence="9" id="KW-0812">Transmembrane</keyword>
<dbReference type="InterPro" id="IPR011712">
    <property type="entry name" value="Sig_transdc_His_kin_sub3_dim/P"/>
</dbReference>
<dbReference type="GO" id="GO:0016020">
    <property type="term" value="C:membrane"/>
    <property type="evidence" value="ECO:0007669"/>
    <property type="project" value="InterPro"/>
</dbReference>
<organism evidence="12 13">
    <name type="scientific">Agromyces seonyuensis</name>
    <dbReference type="NCBI Taxonomy" id="2662446"/>
    <lineage>
        <taxon>Bacteria</taxon>
        <taxon>Bacillati</taxon>
        <taxon>Actinomycetota</taxon>
        <taxon>Actinomycetes</taxon>
        <taxon>Micrococcales</taxon>
        <taxon>Microbacteriaceae</taxon>
        <taxon>Agromyces</taxon>
    </lineage>
</organism>
<sequence length="362" mass="37339">MGERAWRTDAVLAAATAAAGVLLAYLRVSSDVGWAPPWAEYAVQVAAAAFVPVRRSRPLVLLVVCIAVSFVAPVIAAFVALHAVGCYLESARLGAIAALVAIGATWPTWLVTSTLSGPSALWAGILMLFAAFLAGRLQRGQHLADRAATVAASRAARAAARSELARELHDVVSHRLSYAVVEAEVIGTTTDDAEVRRLAGEIGQTGRAALAELRLVLAALAEDAPASAAVQTAADGADELDVAVVEARAAGQPVEVERRIPPSVPPGILDRTFAQIAREGLANAVRHAPGAPTSLRIEPVDGAARIVVENARPAAPPTGLTGGGFGLAALRERVELLGGDFEAAPTPAGGFWLQATIPEVRA</sequence>
<proteinExistence type="predicted"/>
<dbReference type="InterPro" id="IPR050482">
    <property type="entry name" value="Sensor_HK_TwoCompSys"/>
</dbReference>
<evidence type="ECO:0000256" key="2">
    <source>
        <dbReference type="ARBA" id="ARBA00012438"/>
    </source>
</evidence>
<keyword evidence="9" id="KW-0472">Membrane</keyword>
<dbReference type="GO" id="GO:0046983">
    <property type="term" value="F:protein dimerization activity"/>
    <property type="evidence" value="ECO:0007669"/>
    <property type="project" value="InterPro"/>
</dbReference>
<name>A0A6I4P520_9MICO</name>
<gene>
    <name evidence="12" type="ORF">GB864_08505</name>
</gene>
<keyword evidence="4" id="KW-0808">Transferase</keyword>
<feature type="transmembrane region" description="Helical" evidence="9">
    <location>
        <begin position="59"/>
        <end position="81"/>
    </location>
</feature>
<feature type="domain" description="Signal transduction histidine kinase subgroup 3 dimerisation and phosphoacceptor" evidence="11">
    <location>
        <begin position="161"/>
        <end position="222"/>
    </location>
</feature>
<dbReference type="Gene3D" id="1.20.5.1930">
    <property type="match status" value="1"/>
</dbReference>
<feature type="transmembrane region" description="Helical" evidence="9">
    <location>
        <begin position="12"/>
        <end position="28"/>
    </location>
</feature>
<dbReference type="AlphaFoldDB" id="A0A6I4P520"/>
<evidence type="ECO:0000256" key="6">
    <source>
        <dbReference type="ARBA" id="ARBA00022777"/>
    </source>
</evidence>
<evidence type="ECO:0000256" key="9">
    <source>
        <dbReference type="SAM" id="Phobius"/>
    </source>
</evidence>
<dbReference type="Pfam" id="PF02518">
    <property type="entry name" value="HATPase_c"/>
    <property type="match status" value="1"/>
</dbReference>
<dbReference type="InterPro" id="IPR036890">
    <property type="entry name" value="HATPase_C_sf"/>
</dbReference>
<feature type="transmembrane region" description="Helical" evidence="9">
    <location>
        <begin position="119"/>
        <end position="137"/>
    </location>
</feature>
<keyword evidence="9" id="KW-1133">Transmembrane helix</keyword>
<reference evidence="12 13" key="1">
    <citation type="submission" date="2019-12" db="EMBL/GenBank/DDBJ databases">
        <authorList>
            <person name="Kim Y.S."/>
        </authorList>
    </citation>
    <scope>NUCLEOTIDE SEQUENCE [LARGE SCALE GENOMIC DNA]</scope>
    <source>
        <strain evidence="12 13">MMS17-SY077</strain>
    </source>
</reference>
<keyword evidence="3" id="KW-0597">Phosphoprotein</keyword>
<keyword evidence="7" id="KW-0067">ATP-binding</keyword>
<comment type="caution">
    <text evidence="12">The sequence shown here is derived from an EMBL/GenBank/DDBJ whole genome shotgun (WGS) entry which is preliminary data.</text>
</comment>
<evidence type="ECO:0000313" key="12">
    <source>
        <dbReference type="EMBL" id="MWB98587.1"/>
    </source>
</evidence>